<evidence type="ECO:0000313" key="3">
    <source>
        <dbReference type="Proteomes" id="UP000886595"/>
    </source>
</evidence>
<feature type="transmembrane region" description="Helical" evidence="1">
    <location>
        <begin position="57"/>
        <end position="79"/>
    </location>
</feature>
<protein>
    <submittedName>
        <fullName evidence="2">Uncharacterized protein</fullName>
    </submittedName>
</protein>
<dbReference type="AlphaFoldDB" id="A0A8X7VI51"/>
<evidence type="ECO:0000313" key="2">
    <source>
        <dbReference type="EMBL" id="KAG2311608.1"/>
    </source>
</evidence>
<dbReference type="EMBL" id="JAAMPC010000005">
    <property type="protein sequence ID" value="KAG2311608.1"/>
    <property type="molecule type" value="Genomic_DNA"/>
</dbReference>
<keyword evidence="1" id="KW-0472">Membrane</keyword>
<feature type="transmembrane region" description="Helical" evidence="1">
    <location>
        <begin position="186"/>
        <end position="207"/>
    </location>
</feature>
<name>A0A8X7VI51_BRACI</name>
<keyword evidence="1" id="KW-1133">Transmembrane helix</keyword>
<dbReference type="Proteomes" id="UP000886595">
    <property type="component" value="Unassembled WGS sequence"/>
</dbReference>
<keyword evidence="1" id="KW-0812">Transmembrane</keyword>
<comment type="caution">
    <text evidence="2">The sequence shown here is derived from an EMBL/GenBank/DDBJ whole genome shotgun (WGS) entry which is preliminary data.</text>
</comment>
<gene>
    <name evidence="2" type="ORF">Bca52824_023165</name>
</gene>
<reference evidence="2 3" key="1">
    <citation type="submission" date="2020-02" db="EMBL/GenBank/DDBJ databases">
        <authorList>
            <person name="Ma Q."/>
            <person name="Huang Y."/>
            <person name="Song X."/>
            <person name="Pei D."/>
        </authorList>
    </citation>
    <scope>NUCLEOTIDE SEQUENCE [LARGE SCALE GENOMIC DNA]</scope>
    <source>
        <strain evidence="2">Sxm20200214</strain>
        <tissue evidence="2">Leaf</tissue>
    </source>
</reference>
<sequence>MQFQKVVELRRCKGKAWTLKKSGFRVVHAALLPSGEISAREGGVSLCSITVTLVSGWYLEAAVAIGGLISVSCSLWFTVSRCRSGRLWPSPRRCGKISSFGSFTFRLVFWFPDELLSISGFALWSLIVVCAVVTGSNLDEFQVTVLRFSKVAIGGEQGLRVVFGFSHSPVSPFGIVAHPSAMDSLLVGYGGAALLILVLQVIELYWISWRQLSRTRFGVVCIQLGVFGLSLI</sequence>
<evidence type="ECO:0000256" key="1">
    <source>
        <dbReference type="SAM" id="Phobius"/>
    </source>
</evidence>
<organism evidence="2 3">
    <name type="scientific">Brassica carinata</name>
    <name type="common">Ethiopian mustard</name>
    <name type="synonym">Abyssinian cabbage</name>
    <dbReference type="NCBI Taxonomy" id="52824"/>
    <lineage>
        <taxon>Eukaryota</taxon>
        <taxon>Viridiplantae</taxon>
        <taxon>Streptophyta</taxon>
        <taxon>Embryophyta</taxon>
        <taxon>Tracheophyta</taxon>
        <taxon>Spermatophyta</taxon>
        <taxon>Magnoliopsida</taxon>
        <taxon>eudicotyledons</taxon>
        <taxon>Gunneridae</taxon>
        <taxon>Pentapetalae</taxon>
        <taxon>rosids</taxon>
        <taxon>malvids</taxon>
        <taxon>Brassicales</taxon>
        <taxon>Brassicaceae</taxon>
        <taxon>Brassiceae</taxon>
        <taxon>Brassica</taxon>
    </lineage>
</organism>
<accession>A0A8X7VI51</accession>
<proteinExistence type="predicted"/>
<feature type="transmembrane region" description="Helical" evidence="1">
    <location>
        <begin position="115"/>
        <end position="134"/>
    </location>
</feature>
<keyword evidence="3" id="KW-1185">Reference proteome</keyword>